<organism evidence="1 2">
    <name type="scientific">Arachis hypogaea</name>
    <name type="common">Peanut</name>
    <dbReference type="NCBI Taxonomy" id="3818"/>
    <lineage>
        <taxon>Eukaryota</taxon>
        <taxon>Viridiplantae</taxon>
        <taxon>Streptophyta</taxon>
        <taxon>Embryophyta</taxon>
        <taxon>Tracheophyta</taxon>
        <taxon>Spermatophyta</taxon>
        <taxon>Magnoliopsida</taxon>
        <taxon>eudicotyledons</taxon>
        <taxon>Gunneridae</taxon>
        <taxon>Pentapetalae</taxon>
        <taxon>rosids</taxon>
        <taxon>fabids</taxon>
        <taxon>Fabales</taxon>
        <taxon>Fabaceae</taxon>
        <taxon>Papilionoideae</taxon>
        <taxon>50 kb inversion clade</taxon>
        <taxon>dalbergioids sensu lato</taxon>
        <taxon>Dalbergieae</taxon>
        <taxon>Pterocarpus clade</taxon>
        <taxon>Arachis</taxon>
    </lineage>
</organism>
<comment type="caution">
    <text evidence="1">The sequence shown here is derived from an EMBL/GenBank/DDBJ whole genome shotgun (WGS) entry which is preliminary data.</text>
</comment>
<reference evidence="1 2" key="1">
    <citation type="submission" date="2019-01" db="EMBL/GenBank/DDBJ databases">
        <title>Sequencing of cultivated peanut Arachis hypogaea provides insights into genome evolution and oil improvement.</title>
        <authorList>
            <person name="Chen X."/>
        </authorList>
    </citation>
    <scope>NUCLEOTIDE SEQUENCE [LARGE SCALE GENOMIC DNA]</scope>
    <source>
        <strain evidence="2">cv. Fuhuasheng</strain>
        <tissue evidence="1">Leaves</tissue>
    </source>
</reference>
<keyword evidence="2" id="KW-1185">Reference proteome</keyword>
<evidence type="ECO:0000313" key="2">
    <source>
        <dbReference type="Proteomes" id="UP000289738"/>
    </source>
</evidence>
<gene>
    <name evidence="1" type="ORF">Ahy_B05g078774</name>
</gene>
<dbReference type="EMBL" id="SDMP01000015">
    <property type="protein sequence ID" value="RYR10299.1"/>
    <property type="molecule type" value="Genomic_DNA"/>
</dbReference>
<accession>A0A444Z806</accession>
<evidence type="ECO:0000313" key="1">
    <source>
        <dbReference type="EMBL" id="RYR10299.1"/>
    </source>
</evidence>
<proteinExistence type="predicted"/>
<dbReference type="Proteomes" id="UP000289738">
    <property type="component" value="Chromosome B05"/>
</dbReference>
<dbReference type="AlphaFoldDB" id="A0A444Z806"/>
<sequence>METIYRGYYNLVYCLVQSAGLKETILLSRSNPIKIFACAKLPNIYSPSFAPAIAKQNTPSFGEMKSCVPKSGSSRTGLRLICIFNSSTIGHKLLVVETKGVVTTPSPETSLASPKLIVPEELGSV</sequence>
<name>A0A444Z806_ARAHY</name>
<protein>
    <submittedName>
        <fullName evidence="1">Uncharacterized protein</fullName>
    </submittedName>
</protein>